<dbReference type="Gene3D" id="1.10.357.10">
    <property type="entry name" value="Tetracycline Repressor, domain 2"/>
    <property type="match status" value="1"/>
</dbReference>
<feature type="DNA-binding region" description="H-T-H motif" evidence="3">
    <location>
        <begin position="29"/>
        <end position="48"/>
    </location>
</feature>
<evidence type="ECO:0000256" key="1">
    <source>
        <dbReference type="ARBA" id="ARBA00022491"/>
    </source>
</evidence>
<evidence type="ECO:0000313" key="5">
    <source>
        <dbReference type="EMBL" id="PRO65352.1"/>
    </source>
</evidence>
<organism evidence="5 6">
    <name type="scientific">Alkalicoccus urumqiensis</name>
    <name type="common">Bacillus urumqiensis</name>
    <dbReference type="NCBI Taxonomy" id="1548213"/>
    <lineage>
        <taxon>Bacteria</taxon>
        <taxon>Bacillati</taxon>
        <taxon>Bacillota</taxon>
        <taxon>Bacilli</taxon>
        <taxon>Bacillales</taxon>
        <taxon>Bacillaceae</taxon>
        <taxon>Alkalicoccus</taxon>
    </lineage>
</organism>
<protein>
    <recommendedName>
        <fullName evidence="4">HTH tetR-type domain-containing protein</fullName>
    </recommendedName>
</protein>
<dbReference type="Pfam" id="PF14278">
    <property type="entry name" value="TetR_C_8"/>
    <property type="match status" value="1"/>
</dbReference>
<proteinExistence type="predicted"/>
<dbReference type="EMBL" id="PVNS01000008">
    <property type="protein sequence ID" value="PRO65352.1"/>
    <property type="molecule type" value="Genomic_DNA"/>
</dbReference>
<sequence>MGDQAARTKHHLKEGLMEEIHDGGWSRVTVNKIAERAQYHRTTFYKYYHSRDEIAQDLRREMKEEIKRTSMNRYSPGFPVELADMHEASFELLYFIQENRRYFDLLIRQDSLPGAEKDLVEGIYEVLREAFLLAPKSGIDVNTPVHKRYMAYGTAGLIQDWIQAGYQPGPEEVTKQLITVLHAFSKGFVIEEKR</sequence>
<feature type="domain" description="HTH tetR-type" evidence="4">
    <location>
        <begin position="6"/>
        <end position="66"/>
    </location>
</feature>
<dbReference type="PANTHER" id="PTHR43479">
    <property type="entry name" value="ACREF/ENVCD OPERON REPRESSOR-RELATED"/>
    <property type="match status" value="1"/>
</dbReference>
<dbReference type="InterPro" id="IPR009057">
    <property type="entry name" value="Homeodomain-like_sf"/>
</dbReference>
<dbReference type="RefSeq" id="WP_105959191.1">
    <property type="nucleotide sequence ID" value="NZ_PVNS01000008.1"/>
</dbReference>
<dbReference type="PANTHER" id="PTHR43479:SF11">
    <property type="entry name" value="ACREF_ENVCD OPERON REPRESSOR-RELATED"/>
    <property type="match status" value="1"/>
</dbReference>
<dbReference type="Proteomes" id="UP000243650">
    <property type="component" value="Unassembled WGS sequence"/>
</dbReference>
<keyword evidence="2 3" id="KW-0238">DNA-binding</keyword>
<name>A0A2P6MGC9_ALKUR</name>
<reference evidence="5 6" key="1">
    <citation type="submission" date="2018-03" db="EMBL/GenBank/DDBJ databases">
        <title>Bacillus urumqiensis sp. nov., a moderately haloalkaliphilic bacterium isolated from a salt lake.</title>
        <authorList>
            <person name="Zhao B."/>
            <person name="Liao Z."/>
        </authorList>
    </citation>
    <scope>NUCLEOTIDE SEQUENCE [LARGE SCALE GENOMIC DNA]</scope>
    <source>
        <strain evidence="5 6">BZ-SZ-XJ18</strain>
    </source>
</reference>
<keyword evidence="6" id="KW-1185">Reference proteome</keyword>
<dbReference type="AlphaFoldDB" id="A0A2P6MGC9"/>
<evidence type="ECO:0000256" key="2">
    <source>
        <dbReference type="ARBA" id="ARBA00023125"/>
    </source>
</evidence>
<accession>A0A2P6MGC9</accession>
<dbReference type="PROSITE" id="PS50977">
    <property type="entry name" value="HTH_TETR_2"/>
    <property type="match status" value="1"/>
</dbReference>
<gene>
    <name evidence="5" type="ORF">C6I21_09315</name>
</gene>
<keyword evidence="1" id="KW-0678">Repressor</keyword>
<dbReference type="Pfam" id="PF00440">
    <property type="entry name" value="TetR_N"/>
    <property type="match status" value="1"/>
</dbReference>
<dbReference type="OrthoDB" id="9810250at2"/>
<dbReference type="SUPFAM" id="SSF46689">
    <property type="entry name" value="Homeodomain-like"/>
    <property type="match status" value="1"/>
</dbReference>
<evidence type="ECO:0000256" key="3">
    <source>
        <dbReference type="PROSITE-ProRule" id="PRU00335"/>
    </source>
</evidence>
<evidence type="ECO:0000259" key="4">
    <source>
        <dbReference type="PROSITE" id="PS50977"/>
    </source>
</evidence>
<dbReference type="InterPro" id="IPR039532">
    <property type="entry name" value="TetR_C_Firmicutes"/>
</dbReference>
<dbReference type="InterPro" id="IPR001647">
    <property type="entry name" value="HTH_TetR"/>
</dbReference>
<comment type="caution">
    <text evidence="5">The sequence shown here is derived from an EMBL/GenBank/DDBJ whole genome shotgun (WGS) entry which is preliminary data.</text>
</comment>
<evidence type="ECO:0000313" key="6">
    <source>
        <dbReference type="Proteomes" id="UP000243650"/>
    </source>
</evidence>
<dbReference type="InterPro" id="IPR050624">
    <property type="entry name" value="HTH-type_Tx_Regulator"/>
</dbReference>
<dbReference type="GO" id="GO:0003677">
    <property type="term" value="F:DNA binding"/>
    <property type="evidence" value="ECO:0007669"/>
    <property type="project" value="UniProtKB-UniRule"/>
</dbReference>